<keyword evidence="4" id="KW-0408">Iron</keyword>
<evidence type="ECO:0000256" key="3">
    <source>
        <dbReference type="ARBA" id="ARBA00022723"/>
    </source>
</evidence>
<evidence type="ECO:0000256" key="1">
    <source>
        <dbReference type="ARBA" id="ARBA00001966"/>
    </source>
</evidence>
<dbReference type="InterPro" id="IPR023404">
    <property type="entry name" value="rSAM_horseshoe"/>
</dbReference>
<evidence type="ECO:0000256" key="5">
    <source>
        <dbReference type="ARBA" id="ARBA00023014"/>
    </source>
</evidence>
<dbReference type="PROSITE" id="PS51332">
    <property type="entry name" value="B12_BINDING"/>
    <property type="match status" value="1"/>
</dbReference>
<dbReference type="SMART" id="SM00729">
    <property type="entry name" value="Elp3"/>
    <property type="match status" value="1"/>
</dbReference>
<dbReference type="OrthoDB" id="5298546at2"/>
<dbReference type="SFLD" id="SFLDG01123">
    <property type="entry name" value="methyltransferase_(Class_B)"/>
    <property type="match status" value="1"/>
</dbReference>
<dbReference type="Pfam" id="PF02310">
    <property type="entry name" value="B12-binding"/>
    <property type="match status" value="1"/>
</dbReference>
<dbReference type="AlphaFoldDB" id="A0A5C4JJ10"/>
<dbReference type="SFLD" id="SFLDS00029">
    <property type="entry name" value="Radical_SAM"/>
    <property type="match status" value="1"/>
</dbReference>
<reference evidence="8 9" key="1">
    <citation type="submission" date="2019-05" db="EMBL/GenBank/DDBJ databases">
        <title>Draft genome sequence of Actinomadura sp. 14C53.</title>
        <authorList>
            <person name="Saricaoglu S."/>
            <person name="Isik K."/>
        </authorList>
    </citation>
    <scope>NUCLEOTIDE SEQUENCE [LARGE SCALE GENOMIC DNA]</scope>
    <source>
        <strain evidence="8 9">14C53</strain>
    </source>
</reference>
<dbReference type="InterPro" id="IPR034466">
    <property type="entry name" value="Methyltransferase_Class_B"/>
</dbReference>
<keyword evidence="3" id="KW-0479">Metal-binding</keyword>
<evidence type="ECO:0000256" key="2">
    <source>
        <dbReference type="ARBA" id="ARBA00022691"/>
    </source>
</evidence>
<gene>
    <name evidence="8" type="ORF">ETD83_02375</name>
</gene>
<dbReference type="EMBL" id="VCKW01000006">
    <property type="protein sequence ID" value="TMR07005.1"/>
    <property type="molecule type" value="Genomic_DNA"/>
</dbReference>
<keyword evidence="2" id="KW-0949">S-adenosyl-L-methionine</keyword>
<evidence type="ECO:0000313" key="9">
    <source>
        <dbReference type="Proteomes" id="UP000309174"/>
    </source>
</evidence>
<comment type="cofactor">
    <cofactor evidence="1">
        <name>[4Fe-4S] cluster</name>
        <dbReference type="ChEBI" id="CHEBI:49883"/>
    </cofactor>
</comment>
<keyword evidence="5" id="KW-0411">Iron-sulfur</keyword>
<dbReference type="InterPro" id="IPR006158">
    <property type="entry name" value="Cobalamin-bd"/>
</dbReference>
<evidence type="ECO:0000256" key="4">
    <source>
        <dbReference type="ARBA" id="ARBA00023004"/>
    </source>
</evidence>
<evidence type="ECO:0000259" key="7">
    <source>
        <dbReference type="PROSITE" id="PS51918"/>
    </source>
</evidence>
<dbReference type="GO" id="GO:0003824">
    <property type="term" value="F:catalytic activity"/>
    <property type="evidence" value="ECO:0007669"/>
    <property type="project" value="InterPro"/>
</dbReference>
<dbReference type="InterPro" id="IPR007197">
    <property type="entry name" value="rSAM"/>
</dbReference>
<dbReference type="CDD" id="cd01335">
    <property type="entry name" value="Radical_SAM"/>
    <property type="match status" value="1"/>
</dbReference>
<dbReference type="Proteomes" id="UP000309174">
    <property type="component" value="Unassembled WGS sequence"/>
</dbReference>
<dbReference type="GO" id="GO:0031419">
    <property type="term" value="F:cobalamin binding"/>
    <property type="evidence" value="ECO:0007669"/>
    <property type="project" value="InterPro"/>
</dbReference>
<dbReference type="InterPro" id="IPR051198">
    <property type="entry name" value="BchE-like"/>
</dbReference>
<dbReference type="InterPro" id="IPR006638">
    <property type="entry name" value="Elp3/MiaA/NifB-like_rSAM"/>
</dbReference>
<dbReference type="GO" id="GO:0005829">
    <property type="term" value="C:cytosol"/>
    <property type="evidence" value="ECO:0007669"/>
    <property type="project" value="TreeGrafter"/>
</dbReference>
<dbReference type="Gene3D" id="3.80.30.20">
    <property type="entry name" value="tm_1862 like domain"/>
    <property type="match status" value="1"/>
</dbReference>
<dbReference type="GO" id="GO:0046872">
    <property type="term" value="F:metal ion binding"/>
    <property type="evidence" value="ECO:0007669"/>
    <property type="project" value="UniProtKB-KW"/>
</dbReference>
<proteinExistence type="predicted"/>
<dbReference type="Gene3D" id="3.40.50.280">
    <property type="entry name" value="Cobalamin-binding domain"/>
    <property type="match status" value="1"/>
</dbReference>
<evidence type="ECO:0000313" key="8">
    <source>
        <dbReference type="EMBL" id="TMR07005.1"/>
    </source>
</evidence>
<accession>A0A5C4JJ10</accession>
<keyword evidence="9" id="KW-1185">Reference proteome</keyword>
<dbReference type="Pfam" id="PF04055">
    <property type="entry name" value="Radical_SAM"/>
    <property type="match status" value="1"/>
</dbReference>
<dbReference type="PANTHER" id="PTHR43409">
    <property type="entry name" value="ANAEROBIC MAGNESIUM-PROTOPORPHYRIN IX MONOMETHYL ESTER CYCLASE-RELATED"/>
    <property type="match status" value="1"/>
</dbReference>
<dbReference type="SUPFAM" id="SSF102114">
    <property type="entry name" value="Radical SAM enzymes"/>
    <property type="match status" value="1"/>
</dbReference>
<name>A0A5C4JJ10_9ACTN</name>
<dbReference type="PANTHER" id="PTHR43409:SF16">
    <property type="entry name" value="SLR0320 PROTEIN"/>
    <property type="match status" value="1"/>
</dbReference>
<dbReference type="GO" id="GO:0051539">
    <property type="term" value="F:4 iron, 4 sulfur cluster binding"/>
    <property type="evidence" value="ECO:0007669"/>
    <property type="project" value="UniProtKB-KW"/>
</dbReference>
<sequence length="471" mass="53016">MRIVFVHAPYAAREVPGRDLYWERLDDRYYPAHPRARRMRRVMWELPHWIPWLAGVVATDGTFETATLNLYVDGSVTDGIDEELVRREVSRCPGDVYLFSPMTVNLPQALRVAEIVKEEYPRARTVFGGIVATPLRAELARHRSVDVVVHGPGEEALMGLLTAFASGADWTGTGNLAFDAGAGRVHVTPARHDRTPLSSLPFPKVDVFDPSVGGEIRYIRQNYALGCPFRCDFCTIQTIGRRPQYALPDRVFAEIDAYRDRYGAHHSVYFGDETFTLNTDRTLDICALLARRGDVHFDCQTRLNCLNDVRLPSALYAAGCRWLEVGLESLNQATQDSMKQWTRLGALREILRRLRDAGLLVCTYTIIGLPVESRDDMCRTVDQVAALIDEGLLTASYVSVFVPYPGTSYFAAPERHGMRLHHREFDRYHEELPPVFDTPLATPDEVYSVYLDALRKFGGAMESGALNAEVS</sequence>
<protein>
    <submittedName>
        <fullName evidence="8">B12-binding domain-containing radical SAM protein</fullName>
    </submittedName>
</protein>
<dbReference type="InterPro" id="IPR058240">
    <property type="entry name" value="rSAM_sf"/>
</dbReference>
<evidence type="ECO:0000259" key="6">
    <source>
        <dbReference type="PROSITE" id="PS51332"/>
    </source>
</evidence>
<dbReference type="PROSITE" id="PS51918">
    <property type="entry name" value="RADICAL_SAM"/>
    <property type="match status" value="1"/>
</dbReference>
<comment type="caution">
    <text evidence="8">The sequence shown here is derived from an EMBL/GenBank/DDBJ whole genome shotgun (WGS) entry which is preliminary data.</text>
</comment>
<feature type="domain" description="B12-binding" evidence="6">
    <location>
        <begin position="31"/>
        <end position="171"/>
    </location>
</feature>
<feature type="domain" description="Radical SAM core" evidence="7">
    <location>
        <begin position="211"/>
        <end position="439"/>
    </location>
</feature>
<dbReference type="SFLD" id="SFLDG01082">
    <property type="entry name" value="B12-binding_domain_containing"/>
    <property type="match status" value="1"/>
</dbReference>
<organism evidence="8 9">
    <name type="scientific">Actinomadura soli</name>
    <dbReference type="NCBI Taxonomy" id="2508997"/>
    <lineage>
        <taxon>Bacteria</taxon>
        <taxon>Bacillati</taxon>
        <taxon>Actinomycetota</taxon>
        <taxon>Actinomycetes</taxon>
        <taxon>Streptosporangiales</taxon>
        <taxon>Thermomonosporaceae</taxon>
        <taxon>Actinomadura</taxon>
    </lineage>
</organism>